<keyword evidence="2" id="KW-0067">ATP-binding</keyword>
<evidence type="ECO:0000256" key="1">
    <source>
        <dbReference type="ARBA" id="ARBA00022741"/>
    </source>
</evidence>
<dbReference type="GO" id="GO:0005524">
    <property type="term" value="F:ATP binding"/>
    <property type="evidence" value="ECO:0007669"/>
    <property type="project" value="UniProtKB-KW"/>
</dbReference>
<comment type="similarity">
    <text evidence="6">Belongs to the TRAFAC class myosin-kinesin ATPase superfamily. Myosin family.</text>
</comment>
<dbReference type="GO" id="GO:0003774">
    <property type="term" value="F:cytoskeletal motor activity"/>
    <property type="evidence" value="ECO:0007669"/>
    <property type="project" value="InterPro"/>
</dbReference>
<evidence type="ECO:0000259" key="7">
    <source>
        <dbReference type="PROSITE" id="PS51456"/>
    </source>
</evidence>
<proteinExistence type="inferred from homology"/>
<evidence type="ECO:0000313" key="10">
    <source>
        <dbReference type="Proteomes" id="UP000187429"/>
    </source>
</evidence>
<keyword evidence="1" id="KW-0547">Nucleotide-binding</keyword>
<gene>
    <name evidence="9" type="ORF">AYI69_g7172</name>
    <name evidence="8" type="ORF">AYI69_g9532</name>
</gene>
<dbReference type="InterPro" id="IPR027417">
    <property type="entry name" value="P-loop_NTPase"/>
</dbReference>
<dbReference type="EMBL" id="LSSM01003376">
    <property type="protein sequence ID" value="OMJ18094.1"/>
    <property type="molecule type" value="Genomic_DNA"/>
</dbReference>
<keyword evidence="4" id="KW-0505">Motor protein</keyword>
<dbReference type="Pfam" id="PF00063">
    <property type="entry name" value="Myosin_head"/>
    <property type="match status" value="1"/>
</dbReference>
<dbReference type="GO" id="GO:0016459">
    <property type="term" value="C:myosin complex"/>
    <property type="evidence" value="ECO:0007669"/>
    <property type="project" value="UniProtKB-KW"/>
</dbReference>
<evidence type="ECO:0000313" key="8">
    <source>
        <dbReference type="EMBL" id="OMJ12155.1"/>
    </source>
</evidence>
<dbReference type="PRINTS" id="PR00193">
    <property type="entry name" value="MYOSINHEAVY"/>
</dbReference>
<protein>
    <submittedName>
        <fullName evidence="9">Myosin-52</fullName>
    </submittedName>
</protein>
<keyword evidence="3 6" id="KW-0518">Myosin</keyword>
<dbReference type="Gene3D" id="1.20.58.530">
    <property type="match status" value="1"/>
</dbReference>
<keyword evidence="5 6" id="KW-0009">Actin-binding</keyword>
<evidence type="ECO:0000313" key="9">
    <source>
        <dbReference type="EMBL" id="OMJ18094.1"/>
    </source>
</evidence>
<reference evidence="9" key="1">
    <citation type="submission" date="2017-01" db="EMBL/GenBank/DDBJ databases">
        <authorList>
            <person name="Mah S.A."/>
            <person name="Swanson W.J."/>
            <person name="Moy G.W."/>
            <person name="Vacquier V.D."/>
        </authorList>
    </citation>
    <scope>NUCLEOTIDE SEQUENCE [LARGE SCALE GENOMIC DNA]</scope>
    <source>
        <strain evidence="9">ID-206-W2</strain>
    </source>
</reference>
<evidence type="ECO:0000256" key="5">
    <source>
        <dbReference type="ARBA" id="ARBA00023203"/>
    </source>
</evidence>
<evidence type="ECO:0000256" key="6">
    <source>
        <dbReference type="PROSITE-ProRule" id="PRU00782"/>
    </source>
</evidence>
<comment type="caution">
    <text evidence="6">Lacks conserved residue(s) required for the propagation of feature annotation.</text>
</comment>
<dbReference type="GO" id="GO:0003779">
    <property type="term" value="F:actin binding"/>
    <property type="evidence" value="ECO:0007669"/>
    <property type="project" value="UniProtKB-KW"/>
</dbReference>
<comment type="caution">
    <text evidence="9">The sequence shown here is derived from an EMBL/GenBank/DDBJ whole genome shotgun (WGS) entry which is preliminary data.</text>
</comment>
<reference evidence="10" key="2">
    <citation type="submission" date="2017-01" db="EMBL/GenBank/DDBJ databases">
        <authorList>
            <person name="Wang Y."/>
            <person name="White M."/>
            <person name="Kvist S."/>
            <person name="Moncalvo J.-M."/>
        </authorList>
    </citation>
    <scope>NUCLEOTIDE SEQUENCE [LARGE SCALE GENOMIC DNA]</scope>
    <source>
        <strain evidence="10">ID-206-W2</strain>
    </source>
</reference>
<dbReference type="Proteomes" id="UP000187429">
    <property type="component" value="Unassembled WGS sequence"/>
</dbReference>
<evidence type="ECO:0000256" key="4">
    <source>
        <dbReference type="ARBA" id="ARBA00023175"/>
    </source>
</evidence>
<dbReference type="Gene3D" id="3.40.850.10">
    <property type="entry name" value="Kinesin motor domain"/>
    <property type="match status" value="1"/>
</dbReference>
<dbReference type="InterPro" id="IPR001609">
    <property type="entry name" value="Myosin_head_motor_dom-like"/>
</dbReference>
<feature type="domain" description="Myosin motor" evidence="7">
    <location>
        <begin position="1"/>
        <end position="309"/>
    </location>
</feature>
<dbReference type="OrthoDB" id="3027102at2759"/>
<dbReference type="PROSITE" id="PS51456">
    <property type="entry name" value="MYOSIN_MOTOR"/>
    <property type="match status" value="1"/>
</dbReference>
<name>A0A1R1XU00_9FUNG</name>
<dbReference type="PANTHER" id="PTHR13140">
    <property type="entry name" value="MYOSIN"/>
    <property type="match status" value="1"/>
</dbReference>
<evidence type="ECO:0000256" key="3">
    <source>
        <dbReference type="ARBA" id="ARBA00023123"/>
    </source>
</evidence>
<dbReference type="SUPFAM" id="SSF52540">
    <property type="entry name" value="P-loop containing nucleoside triphosphate hydrolases"/>
    <property type="match status" value="1"/>
</dbReference>
<sequence length="309" mass="35615">MNSFTQIADSNSEIDSRCISIIESCGFITRSKNSFDQFCINYINEKLFKLHSDFIVENLVLAGISESIKNSHNERYFEPVPTCLEIIEGRNGILSIINEETNRKQQNSEPLGIKKLCSMLKGIENENTFKSSSSSTRFKIHNPKTSNVINVNKEISAFEITHYFGNVTYSIEGFLDKNKDFISKNSIELLSKSKSRFISHLAIYRDESKGYGKTADNFKSNRNSFLGYNPSHVFELKKSIDELDMIFESTNNNFIHCVNPNRNRNQNLFDKEYIVEQLKMYHMSELIISFSNLNHEKESTTTTLPQKEQ</sequence>
<organism evidence="9 10">
    <name type="scientific">Smittium culicis</name>
    <dbReference type="NCBI Taxonomy" id="133412"/>
    <lineage>
        <taxon>Eukaryota</taxon>
        <taxon>Fungi</taxon>
        <taxon>Fungi incertae sedis</taxon>
        <taxon>Zoopagomycota</taxon>
        <taxon>Kickxellomycotina</taxon>
        <taxon>Harpellomycetes</taxon>
        <taxon>Harpellales</taxon>
        <taxon>Legeriomycetaceae</taxon>
        <taxon>Smittium</taxon>
    </lineage>
</organism>
<accession>A0A1R1XU00</accession>
<keyword evidence="10" id="KW-1185">Reference proteome</keyword>
<evidence type="ECO:0000256" key="2">
    <source>
        <dbReference type="ARBA" id="ARBA00022840"/>
    </source>
</evidence>
<dbReference type="AlphaFoldDB" id="A0A1R1XU00"/>
<dbReference type="EMBL" id="LSSM01005698">
    <property type="protein sequence ID" value="OMJ12155.1"/>
    <property type="molecule type" value="Genomic_DNA"/>
</dbReference>
<dbReference type="InterPro" id="IPR036961">
    <property type="entry name" value="Kinesin_motor_dom_sf"/>
</dbReference>